<dbReference type="InterPro" id="IPR011989">
    <property type="entry name" value="ARM-like"/>
</dbReference>
<dbReference type="Pfam" id="PF13646">
    <property type="entry name" value="HEAT_2"/>
    <property type="match status" value="1"/>
</dbReference>
<protein>
    <submittedName>
        <fullName evidence="1">HEAT repeat-containing protein</fullName>
    </submittedName>
</protein>
<dbReference type="Gene3D" id="1.25.10.10">
    <property type="entry name" value="Leucine-rich Repeat Variant"/>
    <property type="match status" value="2"/>
</dbReference>
<sequence length="592" mass="62856">MPRVIRGVAAGSEEELDELTNLVWHQGMSTDATTAAIPFLVETLDSPRVDRVAVLGLLARIAVGSYHSPFQPEGDQQHAVVCAGRPVFLRLLQEDPGPEVRRAAAQTIGLLFADDPDAAGTTARLRRAAKSDPSDEVRADAVIALGDLGVPVDGFLADPADLVRLAAALVLVSTRADDAVVAVIEGTRPEAIPWVKSRPGVGRLPFLWLLGCVEPHWDVQVRLVTSWLGHPDFRVRASAAHAAIAPMSAWRPAPAKLAPALAAALSDSSEIVRFAAACSLAAAGVGPISSAADELWATVLGGGGAATWALIALARIRDPRADTYLAERLSGPGEADLGDLKHAVDALGSWAIACAAVIGGTIERTDDQHERIIMLGAAGRMKSPDLLPMLRREIVRQTRFAVRPVGKLGPAAAPALAELTALRDTARDEVDRLNAAWAIWRITGDTQQLIEVARVDLENARALDALADVETAAADLAPSLVPLFDGSRYESLPVPERNGIARNAAIAYWYLTGNAEPVVPFLASQLERGQGDLAVARCLAEIGPAAAAVLPQLRRIVADEERTFRAMDDETAVFHDDLFVHTCREAVARISG</sequence>
<gene>
    <name evidence="1" type="ORF">SAMN05421812_11437</name>
</gene>
<evidence type="ECO:0000313" key="2">
    <source>
        <dbReference type="Proteomes" id="UP000198362"/>
    </source>
</evidence>
<evidence type="ECO:0000313" key="1">
    <source>
        <dbReference type="EMBL" id="SNT62304.1"/>
    </source>
</evidence>
<dbReference type="SUPFAM" id="SSF48371">
    <property type="entry name" value="ARM repeat"/>
    <property type="match status" value="1"/>
</dbReference>
<name>A0A239P6K3_9ACTN</name>
<dbReference type="Proteomes" id="UP000198362">
    <property type="component" value="Unassembled WGS sequence"/>
</dbReference>
<accession>A0A239P6K3</accession>
<reference evidence="1 2" key="1">
    <citation type="submission" date="2017-06" db="EMBL/GenBank/DDBJ databases">
        <authorList>
            <person name="Kim H.J."/>
            <person name="Triplett B.A."/>
        </authorList>
    </citation>
    <scope>NUCLEOTIDE SEQUENCE [LARGE SCALE GENOMIC DNA]</scope>
    <source>
        <strain evidence="1 2">CGMCC 4.5593</strain>
    </source>
</reference>
<proteinExistence type="predicted"/>
<keyword evidence="2" id="KW-1185">Reference proteome</keyword>
<organism evidence="1 2">
    <name type="scientific">Asanoa hainanensis</name>
    <dbReference type="NCBI Taxonomy" id="560556"/>
    <lineage>
        <taxon>Bacteria</taxon>
        <taxon>Bacillati</taxon>
        <taxon>Actinomycetota</taxon>
        <taxon>Actinomycetes</taxon>
        <taxon>Micromonosporales</taxon>
        <taxon>Micromonosporaceae</taxon>
        <taxon>Asanoa</taxon>
    </lineage>
</organism>
<dbReference type="InterPro" id="IPR016024">
    <property type="entry name" value="ARM-type_fold"/>
</dbReference>
<dbReference type="AlphaFoldDB" id="A0A239P6K3"/>
<dbReference type="EMBL" id="FZPH01000014">
    <property type="protein sequence ID" value="SNT62304.1"/>
    <property type="molecule type" value="Genomic_DNA"/>
</dbReference>